<dbReference type="InterPro" id="IPR017871">
    <property type="entry name" value="ABC_transporter-like_CS"/>
</dbReference>
<keyword evidence="4" id="KW-1003">Cell membrane</keyword>
<dbReference type="Pfam" id="PF00005">
    <property type="entry name" value="ABC_tran"/>
    <property type="match status" value="1"/>
</dbReference>
<keyword evidence="5" id="KW-0410">Iron transport</keyword>
<proteinExistence type="inferred from homology"/>
<feature type="domain" description="ABC transporter" evidence="11">
    <location>
        <begin position="2"/>
        <end position="238"/>
    </location>
</feature>
<evidence type="ECO:0000256" key="6">
    <source>
        <dbReference type="ARBA" id="ARBA00022741"/>
    </source>
</evidence>
<keyword evidence="9" id="KW-0406">Ion transport</keyword>
<accession>A0A081FVT1</accession>
<dbReference type="PANTHER" id="PTHR42771">
    <property type="entry name" value="IRON(3+)-HYDROXAMATE IMPORT ATP-BINDING PROTEIN FHUC"/>
    <property type="match status" value="1"/>
</dbReference>
<dbReference type="PANTHER" id="PTHR42771:SF2">
    <property type="entry name" value="IRON(3+)-HYDROXAMATE IMPORT ATP-BINDING PROTEIN FHUC"/>
    <property type="match status" value="1"/>
</dbReference>
<protein>
    <submittedName>
        <fullName evidence="12">Ferric hydroxamate ABC transporter</fullName>
    </submittedName>
</protein>
<dbReference type="OrthoDB" id="6461291at2"/>
<dbReference type="InterPro" id="IPR027417">
    <property type="entry name" value="P-loop_NTPase"/>
</dbReference>
<keyword evidence="7" id="KW-0067">ATP-binding</keyword>
<dbReference type="EMBL" id="JMQN01000047">
    <property type="protein sequence ID" value="KEA62636.1"/>
    <property type="molecule type" value="Genomic_DNA"/>
</dbReference>
<dbReference type="FunFam" id="3.40.50.300:FF:000134">
    <property type="entry name" value="Iron-enterobactin ABC transporter ATP-binding protein"/>
    <property type="match status" value="1"/>
</dbReference>
<keyword evidence="3" id="KW-0813">Transport</keyword>
<dbReference type="InterPro" id="IPR003439">
    <property type="entry name" value="ABC_transporter-like_ATP-bd"/>
</dbReference>
<evidence type="ECO:0000256" key="2">
    <source>
        <dbReference type="ARBA" id="ARBA00005417"/>
    </source>
</evidence>
<dbReference type="STRING" id="1232683.ADIMK_3108"/>
<dbReference type="InterPro" id="IPR051535">
    <property type="entry name" value="Siderophore_ABC-ATPase"/>
</dbReference>
<dbReference type="PROSITE" id="PS50893">
    <property type="entry name" value="ABC_TRANSPORTER_2"/>
    <property type="match status" value="1"/>
</dbReference>
<dbReference type="InterPro" id="IPR003593">
    <property type="entry name" value="AAA+_ATPase"/>
</dbReference>
<dbReference type="Gene3D" id="3.40.50.300">
    <property type="entry name" value="P-loop containing nucleotide triphosphate hydrolases"/>
    <property type="match status" value="1"/>
</dbReference>
<comment type="similarity">
    <text evidence="2">Belongs to the ABC transporter superfamily.</text>
</comment>
<evidence type="ECO:0000256" key="1">
    <source>
        <dbReference type="ARBA" id="ARBA00004202"/>
    </source>
</evidence>
<dbReference type="GO" id="GO:0005886">
    <property type="term" value="C:plasma membrane"/>
    <property type="evidence" value="ECO:0007669"/>
    <property type="project" value="UniProtKB-SubCell"/>
</dbReference>
<evidence type="ECO:0000256" key="4">
    <source>
        <dbReference type="ARBA" id="ARBA00022475"/>
    </source>
</evidence>
<sequence>MIEISNICIEHEGRSILSIDQLTLNTNEVTVILGHNGSGKSTLMHLLARQRKLQKGSIRLKGRELKALPAKHFAREVAFMPQQLPSTSGLNVRELVMLGRYPWRGLIRRWTDEDQQCVEDAMQHTDIDSFANTPLESLSGGERQRAWIAMLLAQSSPLLLLDEPTSALDLSHQYELMQRLKHLNRNLGRGVIVILHDLNLALRYADKIVALHSGQVCFSGTPKALLCEQRLSKLYNIPIQLIDQPGQATPVAIVA</sequence>
<keyword evidence="8" id="KW-0408">Iron</keyword>
<evidence type="ECO:0000256" key="10">
    <source>
        <dbReference type="ARBA" id="ARBA00023136"/>
    </source>
</evidence>
<reference evidence="12 13" key="1">
    <citation type="submission" date="2014-04" db="EMBL/GenBank/DDBJ databases">
        <title>Marinobacterium kochiensis sp. nov., isolated from sediment sample collected from Kochi backwaters in Kerala, India.</title>
        <authorList>
            <person name="Singh A."/>
            <person name="Pinnaka A.K."/>
        </authorList>
    </citation>
    <scope>NUCLEOTIDE SEQUENCE [LARGE SCALE GENOMIC DNA]</scope>
    <source>
        <strain evidence="12 13">AK27</strain>
    </source>
</reference>
<evidence type="ECO:0000256" key="3">
    <source>
        <dbReference type="ARBA" id="ARBA00022448"/>
    </source>
</evidence>
<evidence type="ECO:0000256" key="9">
    <source>
        <dbReference type="ARBA" id="ARBA00023065"/>
    </source>
</evidence>
<gene>
    <name evidence="12" type="ORF">ADIMK_3108</name>
</gene>
<dbReference type="CDD" id="cd03214">
    <property type="entry name" value="ABC_Iron-Siderophores_B12_Hemin"/>
    <property type="match status" value="1"/>
</dbReference>
<dbReference type="SUPFAM" id="SSF52540">
    <property type="entry name" value="P-loop containing nucleoside triphosphate hydrolases"/>
    <property type="match status" value="1"/>
</dbReference>
<dbReference type="eggNOG" id="COG1120">
    <property type="taxonomic scope" value="Bacteria"/>
</dbReference>
<dbReference type="PATRIC" id="fig|1232683.4.peg.3058"/>
<organism evidence="12 13">
    <name type="scientific">Marinobacterium lacunae</name>
    <dbReference type="NCBI Taxonomy" id="1232683"/>
    <lineage>
        <taxon>Bacteria</taxon>
        <taxon>Pseudomonadati</taxon>
        <taxon>Pseudomonadota</taxon>
        <taxon>Gammaproteobacteria</taxon>
        <taxon>Oceanospirillales</taxon>
        <taxon>Oceanospirillaceae</taxon>
        <taxon>Marinobacterium</taxon>
    </lineage>
</organism>
<dbReference type="GO" id="GO:0016887">
    <property type="term" value="F:ATP hydrolysis activity"/>
    <property type="evidence" value="ECO:0007669"/>
    <property type="project" value="InterPro"/>
</dbReference>
<dbReference type="Proteomes" id="UP000028252">
    <property type="component" value="Unassembled WGS sequence"/>
</dbReference>
<evidence type="ECO:0000313" key="13">
    <source>
        <dbReference type="Proteomes" id="UP000028252"/>
    </source>
</evidence>
<evidence type="ECO:0000256" key="5">
    <source>
        <dbReference type="ARBA" id="ARBA00022496"/>
    </source>
</evidence>
<evidence type="ECO:0000256" key="7">
    <source>
        <dbReference type="ARBA" id="ARBA00022840"/>
    </source>
</evidence>
<comment type="subcellular location">
    <subcellularLocation>
        <location evidence="1">Cell membrane</location>
        <topology evidence="1">Peripheral membrane protein</topology>
    </subcellularLocation>
</comment>
<keyword evidence="10" id="KW-0472">Membrane</keyword>
<dbReference type="GO" id="GO:0005524">
    <property type="term" value="F:ATP binding"/>
    <property type="evidence" value="ECO:0007669"/>
    <property type="project" value="UniProtKB-KW"/>
</dbReference>
<keyword evidence="13" id="KW-1185">Reference proteome</keyword>
<dbReference type="RefSeq" id="WP_036190141.1">
    <property type="nucleotide sequence ID" value="NZ_JMQN01000047.1"/>
</dbReference>
<dbReference type="PROSITE" id="PS00211">
    <property type="entry name" value="ABC_TRANSPORTER_1"/>
    <property type="match status" value="1"/>
</dbReference>
<dbReference type="AlphaFoldDB" id="A0A081FVT1"/>
<dbReference type="SMART" id="SM00382">
    <property type="entry name" value="AAA"/>
    <property type="match status" value="1"/>
</dbReference>
<dbReference type="GO" id="GO:0006826">
    <property type="term" value="P:iron ion transport"/>
    <property type="evidence" value="ECO:0007669"/>
    <property type="project" value="UniProtKB-KW"/>
</dbReference>
<evidence type="ECO:0000256" key="8">
    <source>
        <dbReference type="ARBA" id="ARBA00023004"/>
    </source>
</evidence>
<name>A0A081FVT1_9GAMM</name>
<evidence type="ECO:0000259" key="11">
    <source>
        <dbReference type="PROSITE" id="PS50893"/>
    </source>
</evidence>
<keyword evidence="6" id="KW-0547">Nucleotide-binding</keyword>
<evidence type="ECO:0000313" key="12">
    <source>
        <dbReference type="EMBL" id="KEA62636.1"/>
    </source>
</evidence>
<comment type="caution">
    <text evidence="12">The sequence shown here is derived from an EMBL/GenBank/DDBJ whole genome shotgun (WGS) entry which is preliminary data.</text>
</comment>